<organism evidence="1 2">
    <name type="scientific">Portunus trituberculatus</name>
    <name type="common">Swimming crab</name>
    <name type="synonym">Neptunus trituberculatus</name>
    <dbReference type="NCBI Taxonomy" id="210409"/>
    <lineage>
        <taxon>Eukaryota</taxon>
        <taxon>Metazoa</taxon>
        <taxon>Ecdysozoa</taxon>
        <taxon>Arthropoda</taxon>
        <taxon>Crustacea</taxon>
        <taxon>Multicrustacea</taxon>
        <taxon>Malacostraca</taxon>
        <taxon>Eumalacostraca</taxon>
        <taxon>Eucarida</taxon>
        <taxon>Decapoda</taxon>
        <taxon>Pleocyemata</taxon>
        <taxon>Brachyura</taxon>
        <taxon>Eubrachyura</taxon>
        <taxon>Portunoidea</taxon>
        <taxon>Portunidae</taxon>
        <taxon>Portuninae</taxon>
        <taxon>Portunus</taxon>
    </lineage>
</organism>
<dbReference type="Proteomes" id="UP000324222">
    <property type="component" value="Unassembled WGS sequence"/>
</dbReference>
<protein>
    <submittedName>
        <fullName evidence="1">Uncharacterized protein</fullName>
    </submittedName>
</protein>
<reference evidence="1 2" key="1">
    <citation type="submission" date="2019-05" db="EMBL/GenBank/DDBJ databases">
        <title>Another draft genome of Portunus trituberculatus and its Hox gene families provides insights of decapod evolution.</title>
        <authorList>
            <person name="Jeong J.-H."/>
            <person name="Song I."/>
            <person name="Kim S."/>
            <person name="Choi T."/>
            <person name="Kim D."/>
            <person name="Ryu S."/>
            <person name="Kim W."/>
        </authorList>
    </citation>
    <scope>NUCLEOTIDE SEQUENCE [LARGE SCALE GENOMIC DNA]</scope>
    <source>
        <tissue evidence="1">Muscle</tissue>
    </source>
</reference>
<comment type="caution">
    <text evidence="1">The sequence shown here is derived from an EMBL/GenBank/DDBJ whole genome shotgun (WGS) entry which is preliminary data.</text>
</comment>
<proteinExistence type="predicted"/>
<keyword evidence="2" id="KW-1185">Reference proteome</keyword>
<name>A0A5B7D130_PORTR</name>
<dbReference type="EMBL" id="VSRR010000367">
    <property type="protein sequence ID" value="MPC14634.1"/>
    <property type="molecule type" value="Genomic_DNA"/>
</dbReference>
<sequence>MHGQQLLVRSLSCIMHRSGRRHCQDYQALECGGAARLYHYPMTWIATTLFLCLRPDSFERETSTTTITNGTLFTTVTTTAAPGTRGTTVTCQVLHKPTAARHLRHRSVSSVYAEK</sequence>
<evidence type="ECO:0000313" key="1">
    <source>
        <dbReference type="EMBL" id="MPC14634.1"/>
    </source>
</evidence>
<gene>
    <name evidence="1" type="ORF">E2C01_007404</name>
</gene>
<evidence type="ECO:0000313" key="2">
    <source>
        <dbReference type="Proteomes" id="UP000324222"/>
    </source>
</evidence>
<dbReference type="AlphaFoldDB" id="A0A5B7D130"/>
<accession>A0A5B7D130</accession>